<evidence type="ECO:0000313" key="7">
    <source>
        <dbReference type="EMBL" id="KKN05060.1"/>
    </source>
</evidence>
<dbReference type="InterPro" id="IPR000209">
    <property type="entry name" value="Peptidase_S8/S53_dom"/>
</dbReference>
<feature type="compositionally biased region" description="Pro residues" evidence="5">
    <location>
        <begin position="500"/>
        <end position="512"/>
    </location>
</feature>
<dbReference type="Gene3D" id="3.40.50.200">
    <property type="entry name" value="Peptidase S8/S53 domain"/>
    <property type="match status" value="1"/>
</dbReference>
<keyword evidence="3" id="KW-0378">Hydrolase</keyword>
<dbReference type="SUPFAM" id="SSF52743">
    <property type="entry name" value="Subtilisin-like"/>
    <property type="match status" value="1"/>
</dbReference>
<proteinExistence type="inferred from homology"/>
<evidence type="ECO:0000256" key="4">
    <source>
        <dbReference type="ARBA" id="ARBA00022825"/>
    </source>
</evidence>
<evidence type="ECO:0000256" key="5">
    <source>
        <dbReference type="SAM" id="MobiDB-lite"/>
    </source>
</evidence>
<reference evidence="7" key="1">
    <citation type="journal article" date="2015" name="Nature">
        <title>Complex archaea that bridge the gap between prokaryotes and eukaryotes.</title>
        <authorList>
            <person name="Spang A."/>
            <person name="Saw J.H."/>
            <person name="Jorgensen S.L."/>
            <person name="Zaremba-Niedzwiedzka K."/>
            <person name="Martijn J."/>
            <person name="Lind A.E."/>
            <person name="van Eijk R."/>
            <person name="Schleper C."/>
            <person name="Guy L."/>
            <person name="Ettema T.J."/>
        </authorList>
    </citation>
    <scope>NUCLEOTIDE SEQUENCE</scope>
</reference>
<dbReference type="GO" id="GO:0006508">
    <property type="term" value="P:proteolysis"/>
    <property type="evidence" value="ECO:0007669"/>
    <property type="project" value="UniProtKB-KW"/>
</dbReference>
<dbReference type="EMBL" id="LAZR01004847">
    <property type="protein sequence ID" value="KKN05060.1"/>
    <property type="molecule type" value="Genomic_DNA"/>
</dbReference>
<sequence length="550" mass="59927">MKNEYIVTTHKDVDQYEFVKLLRKHDIDINVNFSGLERHYYVSFAASKLEMLLAEPEILHIAPAEAPVKLMATQNISVNASGFGGNWGLTRICKRDEWNDNTWYPNSGTYTYFRTGKDVDVYVVDTGARLTHTDFEDRISVVYDHYKSSKDLRYGVDEQGHGTHVASTIAGKKYGVAKEAQILVSRVFETGGATLTAIISGINACLVHHNQKKAAGMNRPSVMNLSLGGPAHITEEQAINDCIDAGIVIVAAAGNDGRDLAEPGYDVMPAEIARAVTVGAADIQDRAATFSNYGYMVDVFAPGMYITAAGFERDNDEAMLSGTSMASPHVAGVCALKLQKNTAPIDGTLVKEVHDWIWNNATNNTLNLSESITSAGTANKSVFSDFLVAEEPVTEVSRTIEDVVEIAVTRDPVTTTTFEDTTETVTNPDGSTTTTVTRHYTDTNVITVTTTTTTTPITTITYSDGSTEVITGEPTVNVAVTEEISTVERTEVISEETTPAPTPEPEPTPEPTPEPEPEPEPEPDMLYTCTEDGYVCGPECWDEHRAKEKK</sequence>
<dbReference type="CDD" id="cd04077">
    <property type="entry name" value="Peptidases_S8_PCSK9_ProteinaseK_like"/>
    <property type="match status" value="1"/>
</dbReference>
<dbReference type="PROSITE" id="PS00137">
    <property type="entry name" value="SUBTILASE_HIS"/>
    <property type="match status" value="1"/>
</dbReference>
<keyword evidence="4" id="KW-0720">Serine protease</keyword>
<dbReference type="GO" id="GO:0004252">
    <property type="term" value="F:serine-type endopeptidase activity"/>
    <property type="evidence" value="ECO:0007669"/>
    <property type="project" value="InterPro"/>
</dbReference>
<name>A0A0F9MCD8_9ZZZZ</name>
<dbReference type="AlphaFoldDB" id="A0A0F9MCD8"/>
<dbReference type="InterPro" id="IPR015500">
    <property type="entry name" value="Peptidase_S8_subtilisin-rel"/>
</dbReference>
<dbReference type="InterPro" id="IPR023828">
    <property type="entry name" value="Peptidase_S8_Ser-AS"/>
</dbReference>
<comment type="similarity">
    <text evidence="1">Belongs to the peptidase S8 family.</text>
</comment>
<dbReference type="PANTHER" id="PTHR43806">
    <property type="entry name" value="PEPTIDASE S8"/>
    <property type="match status" value="1"/>
</dbReference>
<gene>
    <name evidence="7" type="ORF">LCGC14_1091030</name>
</gene>
<dbReference type="InterPro" id="IPR036852">
    <property type="entry name" value="Peptidase_S8/S53_dom_sf"/>
</dbReference>
<feature type="compositionally biased region" description="Acidic residues" evidence="5">
    <location>
        <begin position="513"/>
        <end position="523"/>
    </location>
</feature>
<organism evidence="7">
    <name type="scientific">marine sediment metagenome</name>
    <dbReference type="NCBI Taxonomy" id="412755"/>
    <lineage>
        <taxon>unclassified sequences</taxon>
        <taxon>metagenomes</taxon>
        <taxon>ecological metagenomes</taxon>
    </lineage>
</organism>
<accession>A0A0F9MCD8</accession>
<evidence type="ECO:0000256" key="3">
    <source>
        <dbReference type="ARBA" id="ARBA00022801"/>
    </source>
</evidence>
<evidence type="ECO:0000259" key="6">
    <source>
        <dbReference type="Pfam" id="PF00082"/>
    </source>
</evidence>
<keyword evidence="2" id="KW-0645">Protease</keyword>
<protein>
    <recommendedName>
        <fullName evidence="6">Peptidase S8/S53 domain-containing protein</fullName>
    </recommendedName>
</protein>
<dbReference type="PROSITE" id="PS00138">
    <property type="entry name" value="SUBTILASE_SER"/>
    <property type="match status" value="1"/>
</dbReference>
<dbReference type="InterPro" id="IPR022398">
    <property type="entry name" value="Peptidase_S8_His-AS"/>
</dbReference>
<evidence type="ECO:0000256" key="2">
    <source>
        <dbReference type="ARBA" id="ARBA00022670"/>
    </source>
</evidence>
<dbReference type="InterPro" id="IPR034193">
    <property type="entry name" value="PCSK9_ProteinaseK-like"/>
</dbReference>
<dbReference type="PRINTS" id="PR00723">
    <property type="entry name" value="SUBTILISIN"/>
</dbReference>
<dbReference type="InterPro" id="IPR050131">
    <property type="entry name" value="Peptidase_S8_subtilisin-like"/>
</dbReference>
<dbReference type="GO" id="GO:0005615">
    <property type="term" value="C:extracellular space"/>
    <property type="evidence" value="ECO:0007669"/>
    <property type="project" value="TreeGrafter"/>
</dbReference>
<feature type="domain" description="Peptidase S8/S53" evidence="6">
    <location>
        <begin position="116"/>
        <end position="367"/>
    </location>
</feature>
<dbReference type="PANTHER" id="PTHR43806:SF11">
    <property type="entry name" value="CEREVISIN-RELATED"/>
    <property type="match status" value="1"/>
</dbReference>
<dbReference type="Pfam" id="PF00082">
    <property type="entry name" value="Peptidase_S8"/>
    <property type="match status" value="1"/>
</dbReference>
<feature type="region of interest" description="Disordered" evidence="5">
    <location>
        <begin position="487"/>
        <end position="530"/>
    </location>
</feature>
<dbReference type="PROSITE" id="PS51892">
    <property type="entry name" value="SUBTILASE"/>
    <property type="match status" value="1"/>
</dbReference>
<evidence type="ECO:0000256" key="1">
    <source>
        <dbReference type="ARBA" id="ARBA00011073"/>
    </source>
</evidence>
<comment type="caution">
    <text evidence="7">The sequence shown here is derived from an EMBL/GenBank/DDBJ whole genome shotgun (WGS) entry which is preliminary data.</text>
</comment>